<feature type="transmembrane region" description="Helical" evidence="1">
    <location>
        <begin position="157"/>
        <end position="177"/>
    </location>
</feature>
<sequence>MKPVVRIAGVIVSLAAFAFVGRAIYRSLDGLQQQLVSPLFLFAVAGSVVAYAMILQVCGLAWHRLLTAIDYPSLGIGQALAIYGRTQIYKYLPGNVLHMLGRYRLARSAGASNKALAFAQIAELLTILLAAAGISALLARAVLANALQERGINDPTLVNILIVCGIAVLTIGATMIVRQRMAGTGLRAFGAVAVALVFYALFFIGSGLLLAALCKSISSAGGVPELIGIGAAAWLVGFVVPGAPGGLGVRETVLIAGLSIAGLPAAEATAVALGYRFVTTVGDALVAMVIMLLEFKK</sequence>
<evidence type="ECO:0000313" key="2">
    <source>
        <dbReference type="EMBL" id="MDR6901442.1"/>
    </source>
</evidence>
<reference evidence="2 3" key="1">
    <citation type="submission" date="2023-07" db="EMBL/GenBank/DDBJ databases">
        <title>Sorghum-associated microbial communities from plants grown in Nebraska, USA.</title>
        <authorList>
            <person name="Schachtman D."/>
        </authorList>
    </citation>
    <scope>NUCLEOTIDE SEQUENCE [LARGE SCALE GENOMIC DNA]</scope>
    <source>
        <strain evidence="2 3">3199</strain>
    </source>
</reference>
<feature type="transmembrane region" description="Helical" evidence="1">
    <location>
        <begin position="219"/>
        <end position="240"/>
    </location>
</feature>
<keyword evidence="3" id="KW-1185">Reference proteome</keyword>
<name>A0ABU1SR43_9HYPH</name>
<evidence type="ECO:0000256" key="1">
    <source>
        <dbReference type="SAM" id="Phobius"/>
    </source>
</evidence>
<proteinExistence type="predicted"/>
<accession>A0ABU1SR43</accession>
<protein>
    <submittedName>
        <fullName evidence="2">Uncharacterized membrane protein YbhN (UPF0104 family)</fullName>
    </submittedName>
</protein>
<organism evidence="2 3">
    <name type="scientific">Rhizobium miluonense</name>
    <dbReference type="NCBI Taxonomy" id="411945"/>
    <lineage>
        <taxon>Bacteria</taxon>
        <taxon>Pseudomonadati</taxon>
        <taxon>Pseudomonadota</taxon>
        <taxon>Alphaproteobacteria</taxon>
        <taxon>Hyphomicrobiales</taxon>
        <taxon>Rhizobiaceae</taxon>
        <taxon>Rhizobium/Agrobacterium group</taxon>
        <taxon>Rhizobium</taxon>
    </lineage>
</organism>
<dbReference type="Proteomes" id="UP001250791">
    <property type="component" value="Unassembled WGS sequence"/>
</dbReference>
<feature type="transmembrane region" description="Helical" evidence="1">
    <location>
        <begin position="39"/>
        <end position="62"/>
    </location>
</feature>
<feature type="transmembrane region" description="Helical" evidence="1">
    <location>
        <begin position="115"/>
        <end position="137"/>
    </location>
</feature>
<dbReference type="EMBL" id="JAVDUP010000003">
    <property type="protein sequence ID" value="MDR6901442.1"/>
    <property type="molecule type" value="Genomic_DNA"/>
</dbReference>
<feature type="transmembrane region" description="Helical" evidence="1">
    <location>
        <begin position="252"/>
        <end position="271"/>
    </location>
</feature>
<keyword evidence="1" id="KW-0812">Transmembrane</keyword>
<comment type="caution">
    <text evidence="2">The sequence shown here is derived from an EMBL/GenBank/DDBJ whole genome shotgun (WGS) entry which is preliminary data.</text>
</comment>
<dbReference type="RefSeq" id="WP_310231611.1">
    <property type="nucleotide sequence ID" value="NZ_JAVDUP010000003.1"/>
</dbReference>
<keyword evidence="1" id="KW-1133">Transmembrane helix</keyword>
<evidence type="ECO:0000313" key="3">
    <source>
        <dbReference type="Proteomes" id="UP001250791"/>
    </source>
</evidence>
<gene>
    <name evidence="2" type="ORF">J2W52_003066</name>
</gene>
<keyword evidence="1" id="KW-0472">Membrane</keyword>
<feature type="transmembrane region" description="Helical" evidence="1">
    <location>
        <begin position="189"/>
        <end position="213"/>
    </location>
</feature>